<dbReference type="PANTHER" id="PTHR39179:SF1">
    <property type="entry name" value="SPORE COAT PROTEIN I"/>
    <property type="match status" value="1"/>
</dbReference>
<keyword evidence="1" id="KW-0946">Virion</keyword>
<reference evidence="1 2" key="1">
    <citation type="submission" date="2016-07" db="EMBL/GenBank/DDBJ databases">
        <authorList>
            <person name="Townsley L."/>
            <person name="Shank E.A."/>
        </authorList>
    </citation>
    <scope>NUCLEOTIDE SEQUENCE [LARGE SCALE GENOMIC DNA]</scope>
    <source>
        <strain evidence="1 2">CH01</strain>
    </source>
</reference>
<proteinExistence type="predicted"/>
<sequence>MNNIIIEPWIVDELIHDEFYVPEYIEKIGLEVLKFYDLQVNSMQVITTKADKGGAIWKIETNEGPKSFKLLHRRPTRSMFSLGAQKYLVEVQQARVPSIVRTRDGEEYVEAGGKLWFVAEWIEELAPVSKDLEGAKQLCYALGEFHRLSKGYVPPIQAEIASRLHKWPKSYEKVYNKMNWFRTIALAYEEMPASQDLLNVVDIFQEQARKSMEDLNNSGYFNMVNEGNASWGLVHQDYGWSNGQMGPNGMWIIDLDGVAYDLPIRDLRKLISGTMSDLFAWDATWVREMINAYHEANPISKELYDVLMIDFSMPNEFYKNIKEVLYEPELFLGETTKQLIQSIVDLEQSKWATLNEVRNDWSGKE</sequence>
<dbReference type="RefSeq" id="WP_069035446.1">
    <property type="nucleotide sequence ID" value="NZ_MDKC01000037.1"/>
</dbReference>
<dbReference type="Gene3D" id="3.30.200.20">
    <property type="entry name" value="Phosphorylase Kinase, domain 1"/>
    <property type="match status" value="1"/>
</dbReference>
<dbReference type="Gene3D" id="3.90.1200.10">
    <property type="match status" value="1"/>
</dbReference>
<name>A0ABX2ZIW1_9BACI</name>
<comment type="caution">
    <text evidence="1">The sequence shown here is derived from an EMBL/GenBank/DDBJ whole genome shotgun (WGS) entry which is preliminary data.</text>
</comment>
<dbReference type="EMBL" id="MDKC01000037">
    <property type="protein sequence ID" value="ODG89663.1"/>
    <property type="molecule type" value="Genomic_DNA"/>
</dbReference>
<protein>
    <submittedName>
        <fullName evidence="1">Spore coat protein CotS</fullName>
    </submittedName>
</protein>
<dbReference type="Proteomes" id="UP000094580">
    <property type="component" value="Unassembled WGS sequence"/>
</dbReference>
<evidence type="ECO:0000313" key="2">
    <source>
        <dbReference type="Proteomes" id="UP000094580"/>
    </source>
</evidence>
<organism evidence="1 2">
    <name type="scientific">Gottfriedia luciferensis</name>
    <dbReference type="NCBI Taxonomy" id="178774"/>
    <lineage>
        <taxon>Bacteria</taxon>
        <taxon>Bacillati</taxon>
        <taxon>Bacillota</taxon>
        <taxon>Bacilli</taxon>
        <taxon>Bacillales</taxon>
        <taxon>Bacillaceae</taxon>
        <taxon>Gottfriedia</taxon>
    </lineage>
</organism>
<dbReference type="SUPFAM" id="SSF56112">
    <property type="entry name" value="Protein kinase-like (PK-like)"/>
    <property type="match status" value="1"/>
</dbReference>
<gene>
    <name evidence="1" type="ORF">BED47_14700</name>
</gene>
<evidence type="ECO:0000313" key="1">
    <source>
        <dbReference type="EMBL" id="ODG89663.1"/>
    </source>
</evidence>
<keyword evidence="2" id="KW-1185">Reference proteome</keyword>
<dbReference type="InterPro" id="IPR011009">
    <property type="entry name" value="Kinase-like_dom_sf"/>
</dbReference>
<dbReference type="PANTHER" id="PTHR39179">
    <property type="entry name" value="SPORE COAT PROTEIN I"/>
    <property type="match status" value="1"/>
</dbReference>
<keyword evidence="1" id="KW-0167">Capsid protein</keyword>
<dbReference type="InterPro" id="IPR047175">
    <property type="entry name" value="CotS-like"/>
</dbReference>
<dbReference type="NCBIfam" id="TIGR02906">
    <property type="entry name" value="spore_CotS"/>
    <property type="match status" value="1"/>
</dbReference>
<dbReference type="InterPro" id="IPR014255">
    <property type="entry name" value="Spore_coat_CotS"/>
</dbReference>
<accession>A0ABX2ZIW1</accession>